<keyword evidence="3" id="KW-0456">Lyase</keyword>
<evidence type="ECO:0000313" key="5">
    <source>
        <dbReference type="EMBL" id="GAF47602.1"/>
    </source>
</evidence>
<reference evidence="5 6" key="1">
    <citation type="submission" date="2014-02" db="EMBL/GenBank/DDBJ databases">
        <title>Whole genome shotgun sequence of Rhodococcus wratislaviensis NBRC 100605.</title>
        <authorList>
            <person name="Hosoyama A."/>
            <person name="Tsuchikane K."/>
            <person name="Yoshida I."/>
            <person name="Ohji S."/>
            <person name="Ichikawa N."/>
            <person name="Yamazoe A."/>
            <person name="Fujita N."/>
        </authorList>
    </citation>
    <scope>NUCLEOTIDE SEQUENCE [LARGE SCALE GENOMIC DNA]</scope>
    <source>
        <strain evidence="5 6">NBRC 100605</strain>
    </source>
</reference>
<dbReference type="InterPro" id="IPR040442">
    <property type="entry name" value="Pyrv_kinase-like_dom_sf"/>
</dbReference>
<accession>X0Q816</accession>
<dbReference type="InterPro" id="IPR015813">
    <property type="entry name" value="Pyrv/PenolPyrv_kinase-like_dom"/>
</dbReference>
<evidence type="ECO:0000256" key="3">
    <source>
        <dbReference type="ARBA" id="ARBA00023239"/>
    </source>
</evidence>
<protein>
    <submittedName>
        <fullName evidence="5">Putative aldolase</fullName>
    </submittedName>
</protein>
<dbReference type="Gene3D" id="3.20.20.60">
    <property type="entry name" value="Phosphoenolpyruvate-binding domains"/>
    <property type="match status" value="1"/>
</dbReference>
<organism evidence="5 6">
    <name type="scientific">Rhodococcus wratislaviensis NBRC 100605</name>
    <dbReference type="NCBI Taxonomy" id="1219028"/>
    <lineage>
        <taxon>Bacteria</taxon>
        <taxon>Bacillati</taxon>
        <taxon>Actinomycetota</taxon>
        <taxon>Actinomycetes</taxon>
        <taxon>Mycobacteriales</taxon>
        <taxon>Nocardiaceae</taxon>
        <taxon>Rhodococcus</taxon>
    </lineage>
</organism>
<sequence length="263" mass="27736">MRENATKHRLVSGEPSLGVSLTISDPFVAEVIGNAGFDFVMIDTEHAPLTVAGLQSILMALRPSVSTTIVRTAANDPTLIKQTLDLGAEGIIVPDVTDRESCLRAVDAARYAPAGSRAFGPRRAARLGGGRAAYLQNANAEILVFAMVEHVDAVENIDEILATPGLDGILVGPADLAVSMGHLHDLSNAEVSAAITRVLEACKRHSFPFGIFAASEPAARNWVERGASFVTIGADIQFLDQGLARCGTLAEELRAVAHNCTKA</sequence>
<keyword evidence="2" id="KW-0479">Metal-binding</keyword>
<name>X0Q816_RHOWR</name>
<comment type="caution">
    <text evidence="5">The sequence shown here is derived from an EMBL/GenBank/DDBJ whole genome shotgun (WGS) entry which is preliminary data.</text>
</comment>
<feature type="domain" description="HpcH/HpaI aldolase/citrate lyase" evidence="4">
    <location>
        <begin position="24"/>
        <end position="237"/>
    </location>
</feature>
<dbReference type="SUPFAM" id="SSF51621">
    <property type="entry name" value="Phosphoenolpyruvate/pyruvate domain"/>
    <property type="match status" value="1"/>
</dbReference>
<dbReference type="InterPro" id="IPR005000">
    <property type="entry name" value="Aldolase/citrate-lyase_domain"/>
</dbReference>
<proteinExistence type="inferred from homology"/>
<dbReference type="GO" id="GO:0046872">
    <property type="term" value="F:metal ion binding"/>
    <property type="evidence" value="ECO:0007669"/>
    <property type="project" value="UniProtKB-KW"/>
</dbReference>
<dbReference type="PANTHER" id="PTHR30502:SF0">
    <property type="entry name" value="PHOSPHOENOLPYRUVATE CARBOXYLASE FAMILY PROTEIN"/>
    <property type="match status" value="1"/>
</dbReference>
<evidence type="ECO:0000313" key="6">
    <source>
        <dbReference type="Proteomes" id="UP000019491"/>
    </source>
</evidence>
<comment type="similarity">
    <text evidence="1">Belongs to the HpcH/HpaI aldolase family.</text>
</comment>
<dbReference type="EMBL" id="BAWF01000043">
    <property type="protein sequence ID" value="GAF47602.1"/>
    <property type="molecule type" value="Genomic_DNA"/>
</dbReference>
<dbReference type="OrthoDB" id="86160at2"/>
<evidence type="ECO:0000259" key="4">
    <source>
        <dbReference type="Pfam" id="PF03328"/>
    </source>
</evidence>
<dbReference type="GO" id="GO:0016832">
    <property type="term" value="F:aldehyde-lyase activity"/>
    <property type="evidence" value="ECO:0007669"/>
    <property type="project" value="TreeGrafter"/>
</dbReference>
<dbReference type="InterPro" id="IPR050251">
    <property type="entry name" value="HpcH-HpaI_aldolase"/>
</dbReference>
<evidence type="ECO:0000256" key="1">
    <source>
        <dbReference type="ARBA" id="ARBA00005568"/>
    </source>
</evidence>
<dbReference type="GO" id="GO:0005737">
    <property type="term" value="C:cytoplasm"/>
    <property type="evidence" value="ECO:0007669"/>
    <property type="project" value="TreeGrafter"/>
</dbReference>
<evidence type="ECO:0000256" key="2">
    <source>
        <dbReference type="ARBA" id="ARBA00022723"/>
    </source>
</evidence>
<dbReference type="PANTHER" id="PTHR30502">
    <property type="entry name" value="2-KETO-3-DEOXY-L-RHAMNONATE ALDOLASE"/>
    <property type="match status" value="1"/>
</dbReference>
<dbReference type="AlphaFoldDB" id="X0Q816"/>
<dbReference type="Pfam" id="PF03328">
    <property type="entry name" value="HpcH_HpaI"/>
    <property type="match status" value="1"/>
</dbReference>
<dbReference type="RefSeq" id="WP_052033431.1">
    <property type="nucleotide sequence ID" value="NZ_BAWF01000043.1"/>
</dbReference>
<gene>
    <name evidence="5" type="ORF">RW1_043_00370</name>
</gene>
<keyword evidence="6" id="KW-1185">Reference proteome</keyword>
<dbReference type="Proteomes" id="UP000019491">
    <property type="component" value="Unassembled WGS sequence"/>
</dbReference>